<protein>
    <submittedName>
        <fullName evidence="3">Porin</fullName>
    </submittedName>
</protein>
<dbReference type="InterPro" id="IPR033900">
    <property type="entry name" value="Gram_neg_porin_domain"/>
</dbReference>
<dbReference type="AlphaFoldDB" id="A0A521G1U6"/>
<sequence length="384" mass="41434">MRKLYFQGAITLTAGAMLLGASTRASALEIKSGNDKVDVQLKGHIARAMMMADDGNDSKFFHVDNSNSESRIILDGKVKASDSLTVGSTFEVQWQANPSDKVSMGEETISGEFKERIMEVYFDAKDMGKFSLGRGDMASDDSTEVDLSGTDLAGNSGVADVGGSFKFYDPAAEALVPDENGEVVDNRLAVSNVFDNMDGLSRRNRVRYDTPKFAGFGLGVSTGEKEMADVTLIYSGELSGTKLEGALAWSDPGSEKSYSQINGSASLLFDFGLNFTAAFGSRDVDNMPAGGDEPTFTYGKIGYKCDKLLPFGSTAVSVDYGAYENVKHQNKGEEGTAYGLQLVQKVSDWNTELYAAWRNFELEDNSGAGYEDISIVMAGVRLKF</sequence>
<dbReference type="GO" id="GO:0015288">
    <property type="term" value="F:porin activity"/>
    <property type="evidence" value="ECO:0007669"/>
    <property type="project" value="InterPro"/>
</dbReference>
<dbReference type="Pfam" id="PF13609">
    <property type="entry name" value="Porin_4"/>
    <property type="match status" value="1"/>
</dbReference>
<dbReference type="GO" id="GO:0016020">
    <property type="term" value="C:membrane"/>
    <property type="evidence" value="ECO:0007669"/>
    <property type="project" value="InterPro"/>
</dbReference>
<evidence type="ECO:0000313" key="4">
    <source>
        <dbReference type="Proteomes" id="UP000316238"/>
    </source>
</evidence>
<comment type="caution">
    <text evidence="3">The sequence shown here is derived from an EMBL/GenBank/DDBJ whole genome shotgun (WGS) entry which is preliminary data.</text>
</comment>
<dbReference type="SUPFAM" id="SSF56935">
    <property type="entry name" value="Porins"/>
    <property type="match status" value="1"/>
</dbReference>
<evidence type="ECO:0000256" key="1">
    <source>
        <dbReference type="SAM" id="SignalP"/>
    </source>
</evidence>
<proteinExistence type="predicted"/>
<gene>
    <name evidence="3" type="ORF">CDV28_11320</name>
</gene>
<feature type="domain" description="Porin" evidence="2">
    <location>
        <begin position="16"/>
        <end position="363"/>
    </location>
</feature>
<keyword evidence="4" id="KW-1185">Reference proteome</keyword>
<accession>A0A521G1U6</accession>
<keyword evidence="1" id="KW-0732">Signal</keyword>
<reference evidence="3" key="1">
    <citation type="submission" date="2017-07" db="EMBL/GenBank/DDBJ databases">
        <title>The cable genome - Insights into the physiology and evolution of filamentous bacteria capable of sulfide oxidation via long distance electron transfer.</title>
        <authorList>
            <person name="Thorup C."/>
            <person name="Bjerg J.T."/>
            <person name="Schreiber L."/>
            <person name="Nielsen L.P."/>
            <person name="Kjeldsen K.U."/>
            <person name="Boesen T."/>
            <person name="Boggild A."/>
            <person name="Meysman F."/>
            <person name="Geelhoed J."/>
            <person name="Schramm A."/>
        </authorList>
    </citation>
    <scope>NUCLEOTIDE SEQUENCE [LARGE SCALE GENOMIC DNA]</scope>
    <source>
        <strain evidence="3">GS</strain>
    </source>
</reference>
<organism evidence="3 4">
    <name type="scientific">Candidatus Electronema aureum</name>
    <dbReference type="NCBI Taxonomy" id="2005002"/>
    <lineage>
        <taxon>Bacteria</taxon>
        <taxon>Pseudomonadati</taxon>
        <taxon>Thermodesulfobacteriota</taxon>
        <taxon>Desulfobulbia</taxon>
        <taxon>Desulfobulbales</taxon>
        <taxon>Desulfobulbaceae</taxon>
        <taxon>Candidatus Electronema</taxon>
    </lineage>
</organism>
<dbReference type="Gene3D" id="2.40.160.10">
    <property type="entry name" value="Porin"/>
    <property type="match status" value="1"/>
</dbReference>
<dbReference type="InterPro" id="IPR023614">
    <property type="entry name" value="Porin_dom_sf"/>
</dbReference>
<dbReference type="Proteomes" id="UP000316238">
    <property type="component" value="Unassembled WGS sequence"/>
</dbReference>
<evidence type="ECO:0000259" key="2">
    <source>
        <dbReference type="Pfam" id="PF13609"/>
    </source>
</evidence>
<feature type="chain" id="PRO_5021756407" evidence="1">
    <location>
        <begin position="28"/>
        <end position="384"/>
    </location>
</feature>
<evidence type="ECO:0000313" key="3">
    <source>
        <dbReference type="EMBL" id="TAA74992.1"/>
    </source>
</evidence>
<dbReference type="EMBL" id="NQJD01000013">
    <property type="protein sequence ID" value="TAA74992.1"/>
    <property type="molecule type" value="Genomic_DNA"/>
</dbReference>
<feature type="signal peptide" evidence="1">
    <location>
        <begin position="1"/>
        <end position="27"/>
    </location>
</feature>
<name>A0A521G1U6_9BACT</name>